<dbReference type="PRINTS" id="PR00171">
    <property type="entry name" value="SUGRTRNSPORT"/>
</dbReference>
<evidence type="ECO:0000256" key="9">
    <source>
        <dbReference type="ARBA" id="ARBA00023136"/>
    </source>
</evidence>
<dbReference type="InterPro" id="IPR005829">
    <property type="entry name" value="Sugar_transporter_CS"/>
</dbReference>
<feature type="transmembrane region" description="Helical" evidence="17">
    <location>
        <begin position="345"/>
        <end position="364"/>
    </location>
</feature>
<dbReference type="InterPro" id="IPR050549">
    <property type="entry name" value="MFS_Trehalose_Transporter"/>
</dbReference>
<keyword evidence="8 17" id="KW-1133">Transmembrane helix</keyword>
<feature type="transmembrane region" description="Helical" evidence="17">
    <location>
        <begin position="320"/>
        <end position="338"/>
    </location>
</feature>
<dbReference type="AlphaFoldDB" id="A0A4Y6GR28"/>
<dbReference type="GO" id="GO:0033300">
    <property type="term" value="F:dehydroascorbic acid transmembrane transporter activity"/>
    <property type="evidence" value="ECO:0007669"/>
    <property type="project" value="UniProtKB-ARBA"/>
</dbReference>
<evidence type="ECO:0000256" key="17">
    <source>
        <dbReference type="SAM" id="Phobius"/>
    </source>
</evidence>
<feature type="transmembrane region" description="Helical" evidence="17">
    <location>
        <begin position="434"/>
        <end position="455"/>
    </location>
</feature>
<comment type="catalytic activity">
    <reaction evidence="2">
        <text>D-glucose(out) = D-glucose(in)</text>
        <dbReference type="Rhea" id="RHEA:60376"/>
        <dbReference type="ChEBI" id="CHEBI:4167"/>
    </reaction>
</comment>
<keyword evidence="19" id="KW-0762">Sugar transport</keyword>
<dbReference type="InterPro" id="IPR036259">
    <property type="entry name" value="MFS_trans_sf"/>
</dbReference>
<gene>
    <name evidence="19" type="primary">GLUT6</name>
</gene>
<keyword evidence="16" id="KW-0813">Transport</keyword>
<organism evidence="19">
    <name type="scientific">Lateolabrax maculatus</name>
    <name type="common">Spotted sea bass</name>
    <dbReference type="NCBI Taxonomy" id="315492"/>
    <lineage>
        <taxon>Eukaryota</taxon>
        <taxon>Metazoa</taxon>
        <taxon>Chordata</taxon>
        <taxon>Craniata</taxon>
        <taxon>Vertebrata</taxon>
        <taxon>Euteleostomi</taxon>
        <taxon>Actinopterygii</taxon>
        <taxon>Neopterygii</taxon>
        <taxon>Teleostei</taxon>
        <taxon>Neoteleostei</taxon>
        <taxon>Acanthomorphata</taxon>
        <taxon>Eupercaria</taxon>
        <taxon>Acropomatiformes</taxon>
        <taxon>Lateolabracidae</taxon>
        <taxon>Lateolabrax</taxon>
    </lineage>
</organism>
<feature type="transmembrane region" description="Helical" evidence="17">
    <location>
        <begin position="120"/>
        <end position="140"/>
    </location>
</feature>
<name>A0A4Y6GR28_LATMC</name>
<evidence type="ECO:0000256" key="12">
    <source>
        <dbReference type="ARBA" id="ARBA00059062"/>
    </source>
</evidence>
<dbReference type="PROSITE" id="PS00217">
    <property type="entry name" value="SUGAR_TRANSPORT_2"/>
    <property type="match status" value="1"/>
</dbReference>
<comment type="similarity">
    <text evidence="5">Belongs to the major facilitator superfamily. Sugar transporter (TC 2.A.1.1) family. Glucose transporter subfamily.</text>
</comment>
<feature type="transmembrane region" description="Helical" evidence="17">
    <location>
        <begin position="398"/>
        <end position="422"/>
    </location>
</feature>
<accession>A0A4Y6GR28</accession>
<evidence type="ECO:0000256" key="13">
    <source>
        <dbReference type="ARBA" id="ARBA00067382"/>
    </source>
</evidence>
<evidence type="ECO:0000256" key="1">
    <source>
        <dbReference type="ARBA" id="ARBA00000590"/>
    </source>
</evidence>
<feature type="transmembrane region" description="Helical" evidence="17">
    <location>
        <begin position="175"/>
        <end position="193"/>
    </location>
</feature>
<dbReference type="InterPro" id="IPR003663">
    <property type="entry name" value="Sugar/inositol_transpt"/>
</dbReference>
<evidence type="ECO:0000259" key="18">
    <source>
        <dbReference type="PROSITE" id="PS50850"/>
    </source>
</evidence>
<proteinExistence type="evidence at transcript level"/>
<keyword evidence="9 17" id="KW-0472">Membrane</keyword>
<evidence type="ECO:0000256" key="14">
    <source>
        <dbReference type="ARBA" id="ARBA00077395"/>
    </source>
</evidence>
<dbReference type="PANTHER" id="PTHR48021:SF59">
    <property type="entry name" value="SOLUTE CARRIER FAMILY 2, FACILITATED GLUCOSE TRANSPORTER MEMBER 6"/>
    <property type="match status" value="1"/>
</dbReference>
<feature type="transmembrane region" description="Helical" evidence="17">
    <location>
        <begin position="146"/>
        <end position="163"/>
    </location>
</feature>
<evidence type="ECO:0000256" key="6">
    <source>
        <dbReference type="ARBA" id="ARBA00022475"/>
    </source>
</evidence>
<feature type="transmembrane region" description="Helical" evidence="17">
    <location>
        <begin position="276"/>
        <end position="300"/>
    </location>
</feature>
<protein>
    <recommendedName>
        <fullName evidence="13">Solute carrier family 2, facilitated glucose transporter member 8</fullName>
    </recommendedName>
    <alternativeName>
        <fullName evidence="14">Glucose transporter type 8</fullName>
    </alternativeName>
    <alternativeName>
        <fullName evidence="15">Glucose transporter type X1</fullName>
    </alternativeName>
</protein>
<keyword evidence="7 17" id="KW-0812">Transmembrane</keyword>
<evidence type="ECO:0000256" key="4">
    <source>
        <dbReference type="ARBA" id="ARBA00004651"/>
    </source>
</evidence>
<dbReference type="Pfam" id="PF00083">
    <property type="entry name" value="Sugar_tr"/>
    <property type="match status" value="1"/>
</dbReference>
<evidence type="ECO:0000256" key="5">
    <source>
        <dbReference type="ARBA" id="ARBA00007004"/>
    </source>
</evidence>
<comment type="catalytic activity">
    <reaction evidence="3">
        <text>L-dehydroascorbate(out) = L-dehydroascorbate(in)</text>
        <dbReference type="Rhea" id="RHEA:60380"/>
        <dbReference type="ChEBI" id="CHEBI:58539"/>
    </reaction>
</comment>
<evidence type="ECO:0000256" key="7">
    <source>
        <dbReference type="ARBA" id="ARBA00022692"/>
    </source>
</evidence>
<feature type="transmembrane region" description="Helical" evidence="17">
    <location>
        <begin position="43"/>
        <end position="62"/>
    </location>
</feature>
<feature type="domain" description="Major facilitator superfamily (MFS) profile" evidence="18">
    <location>
        <begin position="46"/>
        <end position="489"/>
    </location>
</feature>
<comment type="function">
    <text evidence="12">Insulin-regulated facilitative hexose transporter that mediates the transport of glucose and fructose. Facilitates hepatic influx of dietary trehalose, which in turn inhibits glucose and fructose influx triggering a starvation signal and hepatic autophagy through activation of AMPK and ULK1. Also able to mediate the transport of dehydroascorbate.</text>
</comment>
<dbReference type="Gene3D" id="1.20.1250.20">
    <property type="entry name" value="MFS general substrate transporter like domains"/>
    <property type="match status" value="1"/>
</dbReference>
<evidence type="ECO:0000256" key="11">
    <source>
        <dbReference type="ARBA" id="ARBA00052140"/>
    </source>
</evidence>
<dbReference type="EMBL" id="MF405284">
    <property type="protein sequence ID" value="QDF45863.1"/>
    <property type="molecule type" value="mRNA"/>
</dbReference>
<keyword evidence="6" id="KW-1003">Cell membrane</keyword>
<evidence type="ECO:0000256" key="16">
    <source>
        <dbReference type="RuleBase" id="RU003346"/>
    </source>
</evidence>
<comment type="catalytic activity">
    <reaction evidence="1">
        <text>D-fructose(out) = D-fructose(in)</text>
        <dbReference type="Rhea" id="RHEA:60372"/>
        <dbReference type="ChEBI" id="CHEBI:37721"/>
    </reaction>
</comment>
<sequence>MNSTDPETTDVLIRTPAADMDEETPLLKRRLTSSESKINNSKLFLAVFAAVLGNFNFGYSLVYSSPVLPKLQSPDANPRLRMDTNQAAWFGSIYTLGAAAGGLGAMLLNDMIGRKLSIMMSAVPSTIGYMLMGGAVDLWMLHLGRFLTGIAGGMTAASIPVYISEISHKAVRGALGSCPQITAVFGALALYSLGLVVPWRWLAVAGEVPAVLMVLLLVFMPRSPRRLLSQGRVQQAEKALRWLRGKHYDINIELSAIQHSINTQGKASWSQLVTPVYYKPIIISVVMRFLQQMTGITPILVYLEPIFSKSKVSLKSGYEAAIVGAVRLFSVAIAAFLMDKAGRKALLYTSSMLMFLSTLTLTIVSHTTACPPGPVPYNLTVSLDYSSHSDTGATAAGLIPLISTIVFIFGYAMGWGPITWLLMSEVLPLVARGVASGLCVAVSWFTAFMLTHAFTHMVDRIGLWVPYLCFTVVCVLCLLFNAVCIPETRGRSLEEIENYFRTGRTFTINRSLPTVESS</sequence>
<dbReference type="NCBIfam" id="TIGR00879">
    <property type="entry name" value="SP"/>
    <property type="match status" value="1"/>
</dbReference>
<feature type="transmembrane region" description="Helical" evidence="17">
    <location>
        <begin position="199"/>
        <end position="220"/>
    </location>
</feature>
<evidence type="ECO:0000256" key="2">
    <source>
        <dbReference type="ARBA" id="ARBA00000618"/>
    </source>
</evidence>
<evidence type="ECO:0000256" key="10">
    <source>
        <dbReference type="ARBA" id="ARBA00023180"/>
    </source>
</evidence>
<dbReference type="GO" id="GO:0005886">
    <property type="term" value="C:plasma membrane"/>
    <property type="evidence" value="ECO:0007669"/>
    <property type="project" value="UniProtKB-SubCell"/>
</dbReference>
<feature type="transmembrane region" description="Helical" evidence="17">
    <location>
        <begin position="87"/>
        <end position="108"/>
    </location>
</feature>
<comment type="subcellular location">
    <subcellularLocation>
        <location evidence="4">Cell membrane</location>
        <topology evidence="4">Multi-pass membrane protein</topology>
    </subcellularLocation>
</comment>
<evidence type="ECO:0000256" key="3">
    <source>
        <dbReference type="ARBA" id="ARBA00001787"/>
    </source>
</evidence>
<dbReference type="PROSITE" id="PS50850">
    <property type="entry name" value="MFS"/>
    <property type="match status" value="1"/>
</dbReference>
<reference evidence="19" key="1">
    <citation type="journal article" date="2019" name="Comp. Biochem. Physiol. Part D Genomics Proteomics">
        <title>Genome-wide identification and characterization of glucose transporter (glut) genes in spotted sea bass (Lateolabrax maculatus) and their regulated hepatic expression during short-term starvation.</title>
        <authorList>
            <person name="Fan H."/>
            <person name="Zhou Y."/>
            <person name="Wen H."/>
            <person name="Zhang X."/>
            <person name="Zhang K."/>
            <person name="Qi X."/>
            <person name="Xu P."/>
            <person name="Li Y."/>
        </authorList>
    </citation>
    <scope>NUCLEOTIDE SEQUENCE</scope>
</reference>
<feature type="transmembrane region" description="Helical" evidence="17">
    <location>
        <begin position="461"/>
        <end position="483"/>
    </location>
</feature>
<dbReference type="FunFam" id="1.20.1250.20:FF:000055">
    <property type="entry name" value="Facilitated trehalose transporter Tret1-2 homolog"/>
    <property type="match status" value="1"/>
</dbReference>
<dbReference type="InterPro" id="IPR005828">
    <property type="entry name" value="MFS_sugar_transport-like"/>
</dbReference>
<comment type="catalytic activity">
    <reaction evidence="11">
        <text>alpha,alpha-trehalose(in) = alpha,alpha-trehalose(out)</text>
        <dbReference type="Rhea" id="RHEA:17629"/>
        <dbReference type="ChEBI" id="CHEBI:16551"/>
    </reaction>
</comment>
<dbReference type="PANTHER" id="PTHR48021">
    <property type="match status" value="1"/>
</dbReference>
<evidence type="ECO:0000313" key="19">
    <source>
        <dbReference type="EMBL" id="QDF45863.1"/>
    </source>
</evidence>
<dbReference type="InterPro" id="IPR020846">
    <property type="entry name" value="MFS_dom"/>
</dbReference>
<evidence type="ECO:0000256" key="15">
    <source>
        <dbReference type="ARBA" id="ARBA00080242"/>
    </source>
</evidence>
<evidence type="ECO:0000256" key="8">
    <source>
        <dbReference type="ARBA" id="ARBA00022989"/>
    </source>
</evidence>
<dbReference type="SUPFAM" id="SSF103473">
    <property type="entry name" value="MFS general substrate transporter"/>
    <property type="match status" value="1"/>
</dbReference>
<keyword evidence="10" id="KW-0325">Glycoprotein</keyword>
<dbReference type="PROSITE" id="PS00216">
    <property type="entry name" value="SUGAR_TRANSPORT_1"/>
    <property type="match status" value="1"/>
</dbReference>